<evidence type="ECO:0000256" key="1">
    <source>
        <dbReference type="SAM" id="Phobius"/>
    </source>
</evidence>
<dbReference type="Gene3D" id="2.170.120.40">
    <property type="entry name" value="YbbR-like domain"/>
    <property type="match status" value="1"/>
</dbReference>
<evidence type="ECO:0000313" key="3">
    <source>
        <dbReference type="Proteomes" id="UP000824202"/>
    </source>
</evidence>
<name>A0A9D2ABR2_9BACT</name>
<reference evidence="2" key="1">
    <citation type="journal article" date="2021" name="PeerJ">
        <title>Extensive microbial diversity within the chicken gut microbiome revealed by metagenomics and culture.</title>
        <authorList>
            <person name="Gilroy R."/>
            <person name="Ravi A."/>
            <person name="Getino M."/>
            <person name="Pursley I."/>
            <person name="Horton D.L."/>
            <person name="Alikhan N.F."/>
            <person name="Baker D."/>
            <person name="Gharbi K."/>
            <person name="Hall N."/>
            <person name="Watson M."/>
            <person name="Adriaenssens E.M."/>
            <person name="Foster-Nyarko E."/>
            <person name="Jarju S."/>
            <person name="Secka A."/>
            <person name="Antonio M."/>
            <person name="Oren A."/>
            <person name="Chaudhuri R.R."/>
            <person name="La Ragione R."/>
            <person name="Hildebrand F."/>
            <person name="Pallen M.J."/>
        </authorList>
    </citation>
    <scope>NUCLEOTIDE SEQUENCE</scope>
    <source>
        <strain evidence="2">23274</strain>
    </source>
</reference>
<dbReference type="PANTHER" id="PTHR37804">
    <property type="entry name" value="CDAA REGULATORY PROTEIN CDAR"/>
    <property type="match status" value="1"/>
</dbReference>
<sequence length="330" mass="38444">MIDFKTLIGKLNKFYKEIRLNRNIVTYLICVVIASMLWFLNMLNQDYTTELSYPVKYVHFPEDKYLINELPADLQFDVQAKGFTLLGNHVRTSFLPVTFNFAPYTDLLQEKNGIFEYTLNLNDIKERIASQLNPDMKLISIYPEKLTFQFAATKEKKIAILPTVNYTLKKQYILNQITAVPDSVLVRGASNIIDTLQYIRTAPWSLKNISKTQSKTIRLQEIENCHIQDKTTEVTLEVEQFTEARRNIAITPLHVPDSINIRLFPSSINISYDVGLSKYKHIRNSDFTFTVEFPTNRETTYLEVKVDKAPDFIQNLNYSPQRVEYILEKK</sequence>
<evidence type="ECO:0000313" key="2">
    <source>
        <dbReference type="EMBL" id="HIX03027.1"/>
    </source>
</evidence>
<keyword evidence="1" id="KW-0472">Membrane</keyword>
<feature type="transmembrane region" description="Helical" evidence="1">
    <location>
        <begin position="20"/>
        <end position="40"/>
    </location>
</feature>
<gene>
    <name evidence="2" type="ORF">H9863_02775</name>
</gene>
<protein>
    <submittedName>
        <fullName evidence="2">YbbR-like domain-containing protein</fullName>
    </submittedName>
</protein>
<dbReference type="Proteomes" id="UP000824202">
    <property type="component" value="Unassembled WGS sequence"/>
</dbReference>
<comment type="caution">
    <text evidence="2">The sequence shown here is derived from an EMBL/GenBank/DDBJ whole genome shotgun (WGS) entry which is preliminary data.</text>
</comment>
<accession>A0A9D2ABR2</accession>
<dbReference type="Pfam" id="PF07949">
    <property type="entry name" value="YbbR"/>
    <property type="match status" value="1"/>
</dbReference>
<proteinExistence type="predicted"/>
<keyword evidence="1" id="KW-0812">Transmembrane</keyword>
<dbReference type="InterPro" id="IPR053154">
    <property type="entry name" value="c-di-AMP_regulator"/>
</dbReference>
<reference evidence="2" key="2">
    <citation type="submission" date="2021-04" db="EMBL/GenBank/DDBJ databases">
        <authorList>
            <person name="Gilroy R."/>
        </authorList>
    </citation>
    <scope>NUCLEOTIDE SEQUENCE</scope>
    <source>
        <strain evidence="2">23274</strain>
    </source>
</reference>
<dbReference type="AlphaFoldDB" id="A0A9D2ABR2"/>
<keyword evidence="1" id="KW-1133">Transmembrane helix</keyword>
<dbReference type="EMBL" id="DXFT01000057">
    <property type="protein sequence ID" value="HIX03027.1"/>
    <property type="molecule type" value="Genomic_DNA"/>
</dbReference>
<dbReference type="InterPro" id="IPR012505">
    <property type="entry name" value="YbbR"/>
</dbReference>
<dbReference type="PANTHER" id="PTHR37804:SF1">
    <property type="entry name" value="CDAA REGULATORY PROTEIN CDAR"/>
    <property type="match status" value="1"/>
</dbReference>
<organism evidence="2 3">
    <name type="scientific">Candidatus Odoribacter faecigallinarum</name>
    <dbReference type="NCBI Taxonomy" id="2838706"/>
    <lineage>
        <taxon>Bacteria</taxon>
        <taxon>Pseudomonadati</taxon>
        <taxon>Bacteroidota</taxon>
        <taxon>Bacteroidia</taxon>
        <taxon>Bacteroidales</taxon>
        <taxon>Odoribacteraceae</taxon>
        <taxon>Odoribacter</taxon>
    </lineage>
</organism>